<gene>
    <name evidence="1" type="ORF">GCM10022224_087920</name>
</gene>
<dbReference type="Proteomes" id="UP001500902">
    <property type="component" value="Unassembled WGS sequence"/>
</dbReference>
<comment type="caution">
    <text evidence="1">The sequence shown here is derived from an EMBL/GenBank/DDBJ whole genome shotgun (WGS) entry which is preliminary data.</text>
</comment>
<reference evidence="2" key="1">
    <citation type="journal article" date="2019" name="Int. J. Syst. Evol. Microbiol.">
        <title>The Global Catalogue of Microorganisms (GCM) 10K type strain sequencing project: providing services to taxonomists for standard genome sequencing and annotation.</title>
        <authorList>
            <consortium name="The Broad Institute Genomics Platform"/>
            <consortium name="The Broad Institute Genome Sequencing Center for Infectious Disease"/>
            <person name="Wu L."/>
            <person name="Ma J."/>
        </authorList>
    </citation>
    <scope>NUCLEOTIDE SEQUENCE [LARGE SCALE GENOMIC DNA]</scope>
    <source>
        <strain evidence="2">JCM 16904</strain>
    </source>
</reference>
<dbReference type="EMBL" id="BAAAZP010000201">
    <property type="protein sequence ID" value="GAA3708845.1"/>
    <property type="molecule type" value="Genomic_DNA"/>
</dbReference>
<dbReference type="Gene3D" id="1.25.40.10">
    <property type="entry name" value="Tetratricopeptide repeat domain"/>
    <property type="match status" value="1"/>
</dbReference>
<evidence type="ECO:0008006" key="3">
    <source>
        <dbReference type="Google" id="ProtNLM"/>
    </source>
</evidence>
<dbReference type="InterPro" id="IPR011990">
    <property type="entry name" value="TPR-like_helical_dom_sf"/>
</dbReference>
<dbReference type="RefSeq" id="WP_344893006.1">
    <property type="nucleotide sequence ID" value="NZ_BAAAZP010000201.1"/>
</dbReference>
<evidence type="ECO:0000313" key="2">
    <source>
        <dbReference type="Proteomes" id="UP001500902"/>
    </source>
</evidence>
<name>A0ABP7DSC2_9ACTN</name>
<proteinExistence type="predicted"/>
<keyword evidence="2" id="KW-1185">Reference proteome</keyword>
<organism evidence="1 2">
    <name type="scientific">Nonomuraea antimicrobica</name>
    <dbReference type="NCBI Taxonomy" id="561173"/>
    <lineage>
        <taxon>Bacteria</taxon>
        <taxon>Bacillati</taxon>
        <taxon>Actinomycetota</taxon>
        <taxon>Actinomycetes</taxon>
        <taxon>Streptosporangiales</taxon>
        <taxon>Streptosporangiaceae</taxon>
        <taxon>Nonomuraea</taxon>
    </lineage>
</organism>
<dbReference type="SUPFAM" id="SSF48452">
    <property type="entry name" value="TPR-like"/>
    <property type="match status" value="1"/>
</dbReference>
<accession>A0ABP7DSC2</accession>
<sequence>MTRKGPDDRTRKGTYDVEAIEGLLAFAVTRPRWGGRAALKSASEAITRSRALAQRSPGDYTVLLSRCLLTAAKLLLGRGRAAEALPLAEEAVALTRPVGGAPLVVSLGCLATALEALHRYSEAAATHAEVDRVPPPPD</sequence>
<protein>
    <recommendedName>
        <fullName evidence="3">Tetratricopeptide repeat-containing protein</fullName>
    </recommendedName>
</protein>
<evidence type="ECO:0000313" key="1">
    <source>
        <dbReference type="EMBL" id="GAA3708845.1"/>
    </source>
</evidence>